<proteinExistence type="predicted"/>
<evidence type="ECO:0000313" key="3">
    <source>
        <dbReference type="Proteomes" id="UP000826656"/>
    </source>
</evidence>
<organism evidence="2 3">
    <name type="scientific">Solanum tuberosum</name>
    <name type="common">Potato</name>
    <dbReference type="NCBI Taxonomy" id="4113"/>
    <lineage>
        <taxon>Eukaryota</taxon>
        <taxon>Viridiplantae</taxon>
        <taxon>Streptophyta</taxon>
        <taxon>Embryophyta</taxon>
        <taxon>Tracheophyta</taxon>
        <taxon>Spermatophyta</taxon>
        <taxon>Magnoliopsida</taxon>
        <taxon>eudicotyledons</taxon>
        <taxon>Gunneridae</taxon>
        <taxon>Pentapetalae</taxon>
        <taxon>asterids</taxon>
        <taxon>lamiids</taxon>
        <taxon>Solanales</taxon>
        <taxon>Solanaceae</taxon>
        <taxon>Solanoideae</taxon>
        <taxon>Solaneae</taxon>
        <taxon>Solanum</taxon>
    </lineage>
</organism>
<dbReference type="Proteomes" id="UP000826656">
    <property type="component" value="Unassembled WGS sequence"/>
</dbReference>
<reference evidence="2 3" key="1">
    <citation type="journal article" date="2021" name="bioRxiv">
        <title>Chromosome-scale and haplotype-resolved genome assembly of a tetraploid potato cultivar.</title>
        <authorList>
            <person name="Sun H."/>
            <person name="Jiao W.-B."/>
            <person name="Krause K."/>
            <person name="Campoy J.A."/>
            <person name="Goel M."/>
            <person name="Folz-Donahue K."/>
            <person name="Kukat C."/>
            <person name="Huettel B."/>
            <person name="Schneeberger K."/>
        </authorList>
    </citation>
    <scope>NUCLEOTIDE SEQUENCE [LARGE SCALE GENOMIC DNA]</scope>
    <source>
        <strain evidence="2">SolTubOtavaFocal</strain>
        <tissue evidence="2">Leaves</tissue>
    </source>
</reference>
<evidence type="ECO:0000313" key="2">
    <source>
        <dbReference type="EMBL" id="KAH0748415.1"/>
    </source>
</evidence>
<dbReference type="PANTHER" id="PTHR47746:SF79">
    <property type="entry name" value="ORF147A PROTEIN"/>
    <property type="match status" value="1"/>
</dbReference>
<feature type="domain" description="Reverse transcriptase zinc-binding" evidence="1">
    <location>
        <begin position="4"/>
        <end position="88"/>
    </location>
</feature>
<name>A0ABQ7UFL6_SOLTU</name>
<comment type="caution">
    <text evidence="2">The sequence shown here is derived from an EMBL/GenBank/DDBJ whole genome shotgun (WGS) entry which is preliminary data.</text>
</comment>
<protein>
    <recommendedName>
        <fullName evidence="1">Reverse transcriptase zinc-binding domain-containing protein</fullName>
    </recommendedName>
</protein>
<dbReference type="InterPro" id="IPR026960">
    <property type="entry name" value="RVT-Znf"/>
</dbReference>
<dbReference type="PANTHER" id="PTHR47746">
    <property type="entry name" value="ZF-RVT DOMAIN-CONTAINING PROTEIN"/>
    <property type="match status" value="1"/>
</dbReference>
<evidence type="ECO:0000259" key="1">
    <source>
        <dbReference type="Pfam" id="PF13966"/>
    </source>
</evidence>
<dbReference type="Pfam" id="PF13966">
    <property type="entry name" value="zf-RVT"/>
    <property type="match status" value="1"/>
</dbReference>
<sequence>MEQYSIKKVYEQMRGDREKVEWRKLIWSNYGAPKWLFILYLALNRRLSTKDKMAKWGVTSNLTCPLCQVEDEDIDHLFFACMFTAGIWKKLLAWQGIQRTGGKWHEEVQWATTHMKSNTSKAKVYRMVMAGIIYHVWIERNNRIFQFKQRNEEFMIRHIIRDVHGRGTHYGKIGNRLQELNVYP</sequence>
<keyword evidence="3" id="KW-1185">Reference proteome</keyword>
<accession>A0ABQ7UFL6</accession>
<gene>
    <name evidence="2" type="ORF">KY290_027647</name>
</gene>
<dbReference type="EMBL" id="JAIVGD010000019">
    <property type="protein sequence ID" value="KAH0748415.1"/>
    <property type="molecule type" value="Genomic_DNA"/>
</dbReference>